<dbReference type="Pfam" id="PF13439">
    <property type="entry name" value="Glyco_transf_4"/>
    <property type="match status" value="1"/>
</dbReference>
<evidence type="ECO:0000313" key="6">
    <source>
        <dbReference type="Proteomes" id="UP000095454"/>
    </source>
</evidence>
<sequence length="379" mass="41207">MAEALRIAIFSAQYLPHIGGVESYTRNLAVTLIGMGHKPVVVTCNCDSLPSREVTDDGIEVVRLPCFPLLGGRFPVSRFGRAYRSMLRALDGECFDGVLVNTRFYPHSICGLRFARRHHLTPIVLDHGSQYLTFGNAVLDVFVRAYEHIITSIAKRFHPVFCGVSKKSLDWLRQFGISGIDILPNAIDVDAYCSNASNRDFRAELGVGTDSVLACFVGRLIPEKGIDSLLAAMKQLNETPVKLVVAGDGPLRELMDSTPENVSYVGPLRPADVSSLLQAADVLCLPTRSEGFCTTLLESSACGTPAIIPLVGGVDEVFGEEDCGFLLDGCAPDQIAEAIRVACASKAETRRKGRLVQSRVREYCTWGNTAERLVELLGA</sequence>
<dbReference type="Gene3D" id="3.40.50.2000">
    <property type="entry name" value="Glycogen Phosphorylase B"/>
    <property type="match status" value="2"/>
</dbReference>
<dbReference type="EMBL" id="CZAQ01000038">
    <property type="protein sequence ID" value="CUP32990.1"/>
    <property type="molecule type" value="Genomic_DNA"/>
</dbReference>
<dbReference type="CDD" id="cd03801">
    <property type="entry name" value="GT4_PimA-like"/>
    <property type="match status" value="1"/>
</dbReference>
<dbReference type="InterPro" id="IPR028098">
    <property type="entry name" value="Glyco_trans_4-like_N"/>
</dbReference>
<feature type="domain" description="Glycosyltransferase subfamily 4-like N-terminal" evidence="4">
    <location>
        <begin position="18"/>
        <end position="190"/>
    </location>
</feature>
<dbReference type="PANTHER" id="PTHR45947:SF3">
    <property type="entry name" value="SULFOQUINOVOSYL TRANSFERASE SQD2"/>
    <property type="match status" value="1"/>
</dbReference>
<evidence type="ECO:0000259" key="4">
    <source>
        <dbReference type="Pfam" id="PF13439"/>
    </source>
</evidence>
<dbReference type="PANTHER" id="PTHR45947">
    <property type="entry name" value="SULFOQUINOVOSYL TRANSFERASE SQD2"/>
    <property type="match status" value="1"/>
</dbReference>
<dbReference type="GO" id="GO:1901137">
    <property type="term" value="P:carbohydrate derivative biosynthetic process"/>
    <property type="evidence" value="ECO:0007669"/>
    <property type="project" value="UniProtKB-ARBA"/>
</dbReference>
<dbReference type="InterPro" id="IPR001296">
    <property type="entry name" value="Glyco_trans_1"/>
</dbReference>
<reference evidence="5 6" key="1">
    <citation type="submission" date="2015-09" db="EMBL/GenBank/DDBJ databases">
        <authorList>
            <consortium name="Pathogen Informatics"/>
        </authorList>
    </citation>
    <scope>NUCLEOTIDE SEQUENCE [LARGE SCALE GENOMIC DNA]</scope>
    <source>
        <strain evidence="5 6">2789STDY5834902</strain>
    </source>
</reference>
<evidence type="ECO:0000313" key="5">
    <source>
        <dbReference type="EMBL" id="CUP32990.1"/>
    </source>
</evidence>
<feature type="domain" description="Glycosyl transferase family 1" evidence="3">
    <location>
        <begin position="199"/>
        <end position="350"/>
    </location>
</feature>
<evidence type="ECO:0000259" key="3">
    <source>
        <dbReference type="Pfam" id="PF00534"/>
    </source>
</evidence>
<dbReference type="AlphaFoldDB" id="A0A174MFN0"/>
<gene>
    <name evidence="5" type="primary">pimB</name>
    <name evidence="5" type="ORF">ERS852514_01724</name>
</gene>
<dbReference type="RefSeq" id="WP_070097158.1">
    <property type="nucleotide sequence ID" value="NZ_CABIXX010000038.1"/>
</dbReference>
<evidence type="ECO:0000256" key="1">
    <source>
        <dbReference type="ARBA" id="ARBA00022676"/>
    </source>
</evidence>
<dbReference type="InterPro" id="IPR050194">
    <property type="entry name" value="Glycosyltransferase_grp1"/>
</dbReference>
<dbReference type="Proteomes" id="UP000095454">
    <property type="component" value="Unassembled WGS sequence"/>
</dbReference>
<protein>
    <submittedName>
        <fullName evidence="5">GDP-mannose-dependent alpha-(1-6)-phosphatidylinositol monomannoside mannosyltransferase</fullName>
        <ecNumber evidence="5">2.4.1.57</ecNumber>
    </submittedName>
</protein>
<dbReference type="EC" id="2.4.1.57" evidence="5"/>
<evidence type="ECO:0000256" key="2">
    <source>
        <dbReference type="ARBA" id="ARBA00022679"/>
    </source>
</evidence>
<proteinExistence type="predicted"/>
<dbReference type="GO" id="GO:0016757">
    <property type="term" value="F:glycosyltransferase activity"/>
    <property type="evidence" value="ECO:0007669"/>
    <property type="project" value="UniProtKB-KW"/>
</dbReference>
<organism evidence="5 6">
    <name type="scientific">Collinsella aerofaciens</name>
    <dbReference type="NCBI Taxonomy" id="74426"/>
    <lineage>
        <taxon>Bacteria</taxon>
        <taxon>Bacillati</taxon>
        <taxon>Actinomycetota</taxon>
        <taxon>Coriobacteriia</taxon>
        <taxon>Coriobacteriales</taxon>
        <taxon>Coriobacteriaceae</taxon>
        <taxon>Collinsella</taxon>
    </lineage>
</organism>
<accession>A0A174MFN0</accession>
<name>A0A174MFN0_9ACTN</name>
<keyword evidence="1 5" id="KW-0328">Glycosyltransferase</keyword>
<dbReference type="Pfam" id="PF00534">
    <property type="entry name" value="Glycos_transf_1"/>
    <property type="match status" value="1"/>
</dbReference>
<keyword evidence="2 5" id="KW-0808">Transferase</keyword>
<dbReference type="SUPFAM" id="SSF53756">
    <property type="entry name" value="UDP-Glycosyltransferase/glycogen phosphorylase"/>
    <property type="match status" value="1"/>
</dbReference>